<evidence type="ECO:0000256" key="2">
    <source>
        <dbReference type="ARBA" id="ARBA00005581"/>
    </source>
</evidence>
<keyword evidence="5 6" id="KW-0732">Signal</keyword>
<evidence type="ECO:0000256" key="3">
    <source>
        <dbReference type="ARBA" id="ARBA00022471"/>
    </source>
</evidence>
<evidence type="ECO:0000256" key="5">
    <source>
        <dbReference type="ARBA" id="ARBA00022729"/>
    </source>
</evidence>
<evidence type="ECO:0000256" key="6">
    <source>
        <dbReference type="RuleBase" id="RU367044"/>
    </source>
</evidence>
<evidence type="ECO:0000313" key="8">
    <source>
        <dbReference type="Proteomes" id="UP001396334"/>
    </source>
</evidence>
<evidence type="ECO:0000313" key="7">
    <source>
        <dbReference type="EMBL" id="KAK8997094.1"/>
    </source>
</evidence>
<dbReference type="Pfam" id="PF05938">
    <property type="entry name" value="Self-incomp_S1"/>
    <property type="match status" value="1"/>
</dbReference>
<sequence>MSSCWINWLLLLSLIVYSVGSVSGAWYPRTHVLINNDIGAGTQLTVHCKSKDDDLGPHVLAYRQQYDFSFHPHFFRETLFFCGMQWNGTLYWFDIYDQYRDGYRCKKHCEWNVKTWGACQLNHETSKFDICYDWNK</sequence>
<dbReference type="InterPro" id="IPR010264">
    <property type="entry name" value="Self-incomp_S1"/>
</dbReference>
<feature type="signal peptide" evidence="6">
    <location>
        <begin position="1"/>
        <end position="24"/>
    </location>
</feature>
<name>A0ABR2Q8V5_9ROSI</name>
<dbReference type="PANTHER" id="PTHR31232">
    <property type="match status" value="1"/>
</dbReference>
<dbReference type="EMBL" id="JBBPBN010000043">
    <property type="protein sequence ID" value="KAK8997094.1"/>
    <property type="molecule type" value="Genomic_DNA"/>
</dbReference>
<keyword evidence="8" id="KW-1185">Reference proteome</keyword>
<comment type="subcellular location">
    <subcellularLocation>
        <location evidence="1 6">Secreted</location>
    </subcellularLocation>
</comment>
<keyword evidence="4 6" id="KW-0964">Secreted</keyword>
<evidence type="ECO:0000256" key="4">
    <source>
        <dbReference type="ARBA" id="ARBA00022525"/>
    </source>
</evidence>
<feature type="chain" id="PRO_5045011260" description="S-protein homolog" evidence="6">
    <location>
        <begin position="25"/>
        <end position="136"/>
    </location>
</feature>
<comment type="similarity">
    <text evidence="2 6">Belongs to the plant self-incompatibility (S1) protein family.</text>
</comment>
<reference evidence="7 8" key="1">
    <citation type="journal article" date="2024" name="G3 (Bethesda)">
        <title>Genome assembly of Hibiscus sabdariffa L. provides insights into metabolisms of medicinal natural products.</title>
        <authorList>
            <person name="Kim T."/>
        </authorList>
    </citation>
    <scope>NUCLEOTIDE SEQUENCE [LARGE SCALE GENOMIC DNA]</scope>
    <source>
        <strain evidence="7">TK-2024</strain>
        <tissue evidence="7">Old leaves</tissue>
    </source>
</reference>
<protein>
    <recommendedName>
        <fullName evidence="6">S-protein homolog</fullName>
    </recommendedName>
</protein>
<evidence type="ECO:0000256" key="1">
    <source>
        <dbReference type="ARBA" id="ARBA00004613"/>
    </source>
</evidence>
<gene>
    <name evidence="7" type="ORF">V6N11_020583</name>
</gene>
<dbReference type="PANTHER" id="PTHR31232:SF43">
    <property type="entry name" value="S-PROTEIN HOMOLOG 29-RELATED"/>
    <property type="match status" value="1"/>
</dbReference>
<accession>A0ABR2Q8V5</accession>
<proteinExistence type="inferred from homology"/>
<comment type="caution">
    <text evidence="7">The sequence shown here is derived from an EMBL/GenBank/DDBJ whole genome shotgun (WGS) entry which is preliminary data.</text>
</comment>
<dbReference type="Proteomes" id="UP001396334">
    <property type="component" value="Unassembled WGS sequence"/>
</dbReference>
<keyword evidence="3 6" id="KW-0713">Self-incompatibility</keyword>
<organism evidence="7 8">
    <name type="scientific">Hibiscus sabdariffa</name>
    <name type="common">roselle</name>
    <dbReference type="NCBI Taxonomy" id="183260"/>
    <lineage>
        <taxon>Eukaryota</taxon>
        <taxon>Viridiplantae</taxon>
        <taxon>Streptophyta</taxon>
        <taxon>Embryophyta</taxon>
        <taxon>Tracheophyta</taxon>
        <taxon>Spermatophyta</taxon>
        <taxon>Magnoliopsida</taxon>
        <taxon>eudicotyledons</taxon>
        <taxon>Gunneridae</taxon>
        <taxon>Pentapetalae</taxon>
        <taxon>rosids</taxon>
        <taxon>malvids</taxon>
        <taxon>Malvales</taxon>
        <taxon>Malvaceae</taxon>
        <taxon>Malvoideae</taxon>
        <taxon>Hibiscus</taxon>
    </lineage>
</organism>